<feature type="transmembrane region" description="Helical" evidence="2">
    <location>
        <begin position="379"/>
        <end position="401"/>
    </location>
</feature>
<feature type="transmembrane region" description="Helical" evidence="2">
    <location>
        <begin position="341"/>
        <end position="358"/>
    </location>
</feature>
<feature type="domain" description="Acyltransferase 3" evidence="3">
    <location>
        <begin position="23"/>
        <end position="358"/>
    </location>
</feature>
<dbReference type="InterPro" id="IPR002656">
    <property type="entry name" value="Acyl_transf_3_dom"/>
</dbReference>
<feature type="transmembrane region" description="Helical" evidence="2">
    <location>
        <begin position="245"/>
        <end position="265"/>
    </location>
</feature>
<dbReference type="PANTHER" id="PTHR23028">
    <property type="entry name" value="ACETYLTRANSFERASE"/>
    <property type="match status" value="1"/>
</dbReference>
<evidence type="ECO:0000313" key="6">
    <source>
        <dbReference type="Proteomes" id="UP000193964"/>
    </source>
</evidence>
<feature type="region of interest" description="Disordered" evidence="1">
    <location>
        <begin position="1"/>
        <end position="20"/>
    </location>
</feature>
<name>A0A1X2FIY6_9MYCO</name>
<feature type="transmembrane region" description="Helical" evidence="2">
    <location>
        <begin position="312"/>
        <end position="335"/>
    </location>
</feature>
<feature type="transmembrane region" description="Helical" evidence="2">
    <location>
        <begin position="48"/>
        <end position="68"/>
    </location>
</feature>
<feature type="transmembrane region" description="Helical" evidence="2">
    <location>
        <begin position="271"/>
        <end position="291"/>
    </location>
</feature>
<dbReference type="GO" id="GO:0016747">
    <property type="term" value="F:acyltransferase activity, transferring groups other than amino-acyl groups"/>
    <property type="evidence" value="ECO:0007669"/>
    <property type="project" value="InterPro"/>
</dbReference>
<keyword evidence="2" id="KW-1133">Transmembrane helix</keyword>
<evidence type="ECO:0008006" key="7">
    <source>
        <dbReference type="Google" id="ProtNLM"/>
    </source>
</evidence>
<feature type="domain" description="SGNH" evidence="4">
    <location>
        <begin position="476"/>
        <end position="710"/>
    </location>
</feature>
<feature type="transmembrane region" description="Helical" evidence="2">
    <location>
        <begin position="215"/>
        <end position="238"/>
    </location>
</feature>
<dbReference type="PANTHER" id="PTHR23028:SF53">
    <property type="entry name" value="ACYL_TRANSF_3 DOMAIN-CONTAINING PROTEIN"/>
    <property type="match status" value="1"/>
</dbReference>
<keyword evidence="2" id="KW-0472">Membrane</keyword>
<dbReference type="RefSeq" id="WP_085142299.1">
    <property type="nucleotide sequence ID" value="NZ_JACKUA010000031.1"/>
</dbReference>
<evidence type="ECO:0000256" key="2">
    <source>
        <dbReference type="SAM" id="Phobius"/>
    </source>
</evidence>
<keyword evidence="2" id="KW-0812">Transmembrane</keyword>
<dbReference type="InterPro" id="IPR050879">
    <property type="entry name" value="Acyltransferase_3"/>
</dbReference>
<evidence type="ECO:0000256" key="1">
    <source>
        <dbReference type="SAM" id="MobiDB-lite"/>
    </source>
</evidence>
<sequence length="718" mass="77377">MTQAATVERHRSSPQAPAGYRPDVEGLRAVAVLLVMLTHAGLPWTDGGFVGVDVFFVISGFLITRMLVNEARTSGRLRMRRFYARRARRLLPAAAVVLVASAVLTWAFLPQNRWVSTGQDIMASAVYAINWRLAAESVNYLRADSAPSIVQHYWSLAVEEQFYILWPCLMAAAVLFARLGKRRNLNGSITFALALVGLPSLLWSIYYTQTSPERAYFVTTTRMWELALGAVVAMLAVNRRFLPRGLAVVTGWLGLAAIIAAGVLFTPEIAYPGWHALVPTVGAAAVIWAGLHAEARPKGSAGWVLGQPAMEWIGRLSYSIYLCHWPVLIVAIAVMGPLTPVEGLIVVFSSIVPAYLLHHHIENPIRFSKSRLQQSVPMLQFGAITMVISLTAGIALCLAKWPPAPPFVPPAISQLAAGTADAAVDGASAAKTDPNAILGATALGPKPLGNEAGSPKDTSPKIVPAPDVAEQDFTNCTQTQENSEIMSCTYGKTDSQTVVVLVGDSHANQWVPALSEIATRRGWKLVEYTKAACSFADALITTNEGHPYPSCHQWGTALRERLIAEKPTLVVTSHIKKRVMLGGKAEFDAANVTALAEGLRRNYEALNKAGIPVLVIQDTPRPTVNIPECVQTNPTKLTECAGDRSVMVPGDLGAEQFEAKAGLPDVRIVDLNGAICPTEKCAAVIGNVLVYRDASHLTGTYVRTLGPRLEAELGPAQR</sequence>
<dbReference type="GO" id="GO:0016020">
    <property type="term" value="C:membrane"/>
    <property type="evidence" value="ECO:0007669"/>
    <property type="project" value="TreeGrafter"/>
</dbReference>
<feature type="transmembrane region" description="Helical" evidence="2">
    <location>
        <begin position="191"/>
        <end position="209"/>
    </location>
</feature>
<reference evidence="5 6" key="1">
    <citation type="submission" date="2016-01" db="EMBL/GenBank/DDBJ databases">
        <title>The new phylogeny of the genus Mycobacterium.</title>
        <authorList>
            <person name="Tarcisio F."/>
            <person name="Conor M."/>
            <person name="Antonella G."/>
            <person name="Elisabetta G."/>
            <person name="Giulia F.S."/>
            <person name="Sara T."/>
            <person name="Anna F."/>
            <person name="Clotilde B."/>
            <person name="Roberto B."/>
            <person name="Veronica D.S."/>
            <person name="Fabio R."/>
            <person name="Monica P."/>
            <person name="Olivier J."/>
            <person name="Enrico T."/>
            <person name="Nicola S."/>
        </authorList>
    </citation>
    <scope>NUCLEOTIDE SEQUENCE [LARGE SCALE GENOMIC DNA]</scope>
    <source>
        <strain evidence="5 6">ATCC 700010</strain>
    </source>
</reference>
<evidence type="ECO:0000259" key="3">
    <source>
        <dbReference type="Pfam" id="PF01757"/>
    </source>
</evidence>
<dbReference type="Proteomes" id="UP000193964">
    <property type="component" value="Unassembled WGS sequence"/>
</dbReference>
<organism evidence="5 6">
    <name type="scientific">Mycolicibacterium wolinskyi</name>
    <dbReference type="NCBI Taxonomy" id="59750"/>
    <lineage>
        <taxon>Bacteria</taxon>
        <taxon>Bacillati</taxon>
        <taxon>Actinomycetota</taxon>
        <taxon>Actinomycetes</taxon>
        <taxon>Mycobacteriales</taxon>
        <taxon>Mycobacteriaceae</taxon>
        <taxon>Mycolicibacterium</taxon>
    </lineage>
</organism>
<protein>
    <recommendedName>
        <fullName evidence="7">Acyltransferase</fullName>
    </recommendedName>
</protein>
<feature type="transmembrane region" description="Helical" evidence="2">
    <location>
        <begin position="89"/>
        <end position="109"/>
    </location>
</feature>
<dbReference type="Pfam" id="PF01757">
    <property type="entry name" value="Acyl_transf_3"/>
    <property type="match status" value="1"/>
</dbReference>
<feature type="transmembrane region" description="Helical" evidence="2">
    <location>
        <begin position="162"/>
        <end position="179"/>
    </location>
</feature>
<comment type="caution">
    <text evidence="5">The sequence shown here is derived from an EMBL/GenBank/DDBJ whole genome shotgun (WGS) entry which is preliminary data.</text>
</comment>
<dbReference type="EMBL" id="LQQA01000005">
    <property type="protein sequence ID" value="ORX18278.1"/>
    <property type="molecule type" value="Genomic_DNA"/>
</dbReference>
<proteinExistence type="predicted"/>
<dbReference type="AlphaFoldDB" id="A0A1X2FIY6"/>
<feature type="region of interest" description="Disordered" evidence="1">
    <location>
        <begin position="440"/>
        <end position="462"/>
    </location>
</feature>
<gene>
    <name evidence="5" type="ORF">AWC31_13195</name>
</gene>
<dbReference type="InterPro" id="IPR043968">
    <property type="entry name" value="SGNH"/>
</dbReference>
<dbReference type="OrthoDB" id="3404679at2"/>
<dbReference type="GO" id="GO:0009103">
    <property type="term" value="P:lipopolysaccharide biosynthetic process"/>
    <property type="evidence" value="ECO:0007669"/>
    <property type="project" value="TreeGrafter"/>
</dbReference>
<evidence type="ECO:0000259" key="4">
    <source>
        <dbReference type="Pfam" id="PF19040"/>
    </source>
</evidence>
<accession>A0A1X2FIY6</accession>
<evidence type="ECO:0000313" key="5">
    <source>
        <dbReference type="EMBL" id="ORX18278.1"/>
    </source>
</evidence>
<dbReference type="Pfam" id="PF19040">
    <property type="entry name" value="SGNH"/>
    <property type="match status" value="1"/>
</dbReference>